<organism evidence="2 3">
    <name type="scientific">Cymbomonas tetramitiformis</name>
    <dbReference type="NCBI Taxonomy" id="36881"/>
    <lineage>
        <taxon>Eukaryota</taxon>
        <taxon>Viridiplantae</taxon>
        <taxon>Chlorophyta</taxon>
        <taxon>Pyramimonadophyceae</taxon>
        <taxon>Pyramimonadales</taxon>
        <taxon>Pyramimonadaceae</taxon>
        <taxon>Cymbomonas</taxon>
    </lineage>
</organism>
<evidence type="ECO:0000313" key="2">
    <source>
        <dbReference type="EMBL" id="KAK3265240.1"/>
    </source>
</evidence>
<accession>A0AAE0FSU0</accession>
<dbReference type="AlphaFoldDB" id="A0AAE0FSU0"/>
<name>A0AAE0FSU0_9CHLO</name>
<comment type="caution">
    <text evidence="2">The sequence shown here is derived from an EMBL/GenBank/DDBJ whole genome shotgun (WGS) entry which is preliminary data.</text>
</comment>
<gene>
    <name evidence="2" type="ORF">CYMTET_26063</name>
</gene>
<evidence type="ECO:0000256" key="1">
    <source>
        <dbReference type="SAM" id="MobiDB-lite"/>
    </source>
</evidence>
<reference evidence="2 3" key="1">
    <citation type="journal article" date="2015" name="Genome Biol. Evol.">
        <title>Comparative Genomics of a Bacterivorous Green Alga Reveals Evolutionary Causalities and Consequences of Phago-Mixotrophic Mode of Nutrition.</title>
        <authorList>
            <person name="Burns J.A."/>
            <person name="Paasch A."/>
            <person name="Narechania A."/>
            <person name="Kim E."/>
        </authorList>
    </citation>
    <scope>NUCLEOTIDE SEQUENCE [LARGE SCALE GENOMIC DNA]</scope>
    <source>
        <strain evidence="2 3">PLY_AMNH</strain>
    </source>
</reference>
<proteinExistence type="predicted"/>
<keyword evidence="3" id="KW-1185">Reference proteome</keyword>
<sequence>MWKRQGPTPQIQDTRPEKGLAGVTRKDYSNWGVRILVVANESGWPKFCPDSDKAADSIGEALNQEECILHGREVPKEDRALEAARAMKQIWLFRGPSDITLTEFHAANTEWPMARVREDARLRQTIGISTTLGKINGAWDLCSFLYTDGSRLDPEGEEDPHRVGAAYWDPGGDAEPGT</sequence>
<protein>
    <submittedName>
        <fullName evidence="2">Uncharacterized protein</fullName>
    </submittedName>
</protein>
<feature type="compositionally biased region" description="Basic and acidic residues" evidence="1">
    <location>
        <begin position="153"/>
        <end position="162"/>
    </location>
</feature>
<evidence type="ECO:0000313" key="3">
    <source>
        <dbReference type="Proteomes" id="UP001190700"/>
    </source>
</evidence>
<dbReference type="Proteomes" id="UP001190700">
    <property type="component" value="Unassembled WGS sequence"/>
</dbReference>
<dbReference type="EMBL" id="LGRX02014054">
    <property type="protein sequence ID" value="KAK3265240.1"/>
    <property type="molecule type" value="Genomic_DNA"/>
</dbReference>
<feature type="region of interest" description="Disordered" evidence="1">
    <location>
        <begin position="153"/>
        <end position="178"/>
    </location>
</feature>